<proteinExistence type="predicted"/>
<reference evidence="1" key="1">
    <citation type="submission" date="2014-11" db="EMBL/GenBank/DDBJ databases">
        <authorList>
            <person name="Amaro Gonzalez C."/>
        </authorList>
    </citation>
    <scope>NUCLEOTIDE SEQUENCE</scope>
</reference>
<name>A0A0E9SKN0_ANGAN</name>
<accession>A0A0E9SKN0</accession>
<organism evidence="1">
    <name type="scientific">Anguilla anguilla</name>
    <name type="common">European freshwater eel</name>
    <name type="synonym">Muraena anguilla</name>
    <dbReference type="NCBI Taxonomy" id="7936"/>
    <lineage>
        <taxon>Eukaryota</taxon>
        <taxon>Metazoa</taxon>
        <taxon>Chordata</taxon>
        <taxon>Craniata</taxon>
        <taxon>Vertebrata</taxon>
        <taxon>Euteleostomi</taxon>
        <taxon>Actinopterygii</taxon>
        <taxon>Neopterygii</taxon>
        <taxon>Teleostei</taxon>
        <taxon>Anguilliformes</taxon>
        <taxon>Anguillidae</taxon>
        <taxon>Anguilla</taxon>
    </lineage>
</organism>
<sequence length="60" mass="6915">MVFIFCQSTVGFGTFPPRRQHHRNPPNGLHSALLMMTSPHTCPLCMPSPFRFSEIRDDRN</sequence>
<dbReference type="AlphaFoldDB" id="A0A0E9SKN0"/>
<reference evidence="1" key="2">
    <citation type="journal article" date="2015" name="Fish Shellfish Immunol.">
        <title>Early steps in the European eel (Anguilla anguilla)-Vibrio vulnificus interaction in the gills: Role of the RtxA13 toxin.</title>
        <authorList>
            <person name="Callol A."/>
            <person name="Pajuelo D."/>
            <person name="Ebbesson L."/>
            <person name="Teles M."/>
            <person name="MacKenzie S."/>
            <person name="Amaro C."/>
        </authorList>
    </citation>
    <scope>NUCLEOTIDE SEQUENCE</scope>
</reference>
<evidence type="ECO:0000313" key="1">
    <source>
        <dbReference type="EMBL" id="JAH41073.1"/>
    </source>
</evidence>
<dbReference type="EMBL" id="GBXM01067504">
    <property type="protein sequence ID" value="JAH41073.1"/>
    <property type="molecule type" value="Transcribed_RNA"/>
</dbReference>
<protein>
    <submittedName>
        <fullName evidence="1">Uncharacterized protein</fullName>
    </submittedName>
</protein>